<dbReference type="WBParaSite" id="jg1509">
    <property type="protein sequence ID" value="jg1509"/>
    <property type="gene ID" value="jg1509"/>
</dbReference>
<proteinExistence type="predicted"/>
<evidence type="ECO:0000313" key="2">
    <source>
        <dbReference type="WBParaSite" id="jg1509"/>
    </source>
</evidence>
<protein>
    <submittedName>
        <fullName evidence="2">Uncharacterized protein</fullName>
    </submittedName>
</protein>
<reference evidence="2" key="1">
    <citation type="submission" date="2022-11" db="UniProtKB">
        <authorList>
            <consortium name="WormBaseParasite"/>
        </authorList>
    </citation>
    <scope>IDENTIFICATION</scope>
</reference>
<evidence type="ECO:0000313" key="1">
    <source>
        <dbReference type="Proteomes" id="UP000887574"/>
    </source>
</evidence>
<accession>A0A915D3R4</accession>
<sequence length="140" mass="15887">MALGDSMARPHFFSGSGVSTGREGAEITADLMQKYNHGVNGYDSFDQLAKDINHSMQYIKDEVQQRGSVYAEQRDESSVKQLARQKMNGIVQAHCEKSKQKVNLDHEYDFRVVCSPDDHFEIQTLKNVFDGHVDEEGERC</sequence>
<dbReference type="Proteomes" id="UP000887574">
    <property type="component" value="Unplaced"/>
</dbReference>
<organism evidence="1 2">
    <name type="scientific">Ditylenchus dipsaci</name>
    <dbReference type="NCBI Taxonomy" id="166011"/>
    <lineage>
        <taxon>Eukaryota</taxon>
        <taxon>Metazoa</taxon>
        <taxon>Ecdysozoa</taxon>
        <taxon>Nematoda</taxon>
        <taxon>Chromadorea</taxon>
        <taxon>Rhabditida</taxon>
        <taxon>Tylenchina</taxon>
        <taxon>Tylenchomorpha</taxon>
        <taxon>Sphaerularioidea</taxon>
        <taxon>Anguinidae</taxon>
        <taxon>Anguininae</taxon>
        <taxon>Ditylenchus</taxon>
    </lineage>
</organism>
<keyword evidence="1" id="KW-1185">Reference proteome</keyword>
<dbReference type="AlphaFoldDB" id="A0A915D3R4"/>
<name>A0A915D3R4_9BILA</name>